<comment type="caution">
    <text evidence="1">The sequence shown here is derived from an EMBL/GenBank/DDBJ whole genome shotgun (WGS) entry which is preliminary data.</text>
</comment>
<keyword evidence="2" id="KW-1185">Reference proteome</keyword>
<dbReference type="Proteomes" id="UP000230233">
    <property type="component" value="Unassembled WGS sequence"/>
</dbReference>
<evidence type="ECO:0000313" key="2">
    <source>
        <dbReference type="Proteomes" id="UP000230233"/>
    </source>
</evidence>
<name>A0A2G5SFD1_9PELO</name>
<protein>
    <submittedName>
        <fullName evidence="1">Uncharacterized protein</fullName>
    </submittedName>
</protein>
<sequence>MSLEIPATVFDDVEMMLYALMAIRKCYPFSVESLEDRNDLKKKFHAHPQDYLGRNNRFLVPFAQLLFAQQGRRAIDYPVLIDSMKKSSKFNDRMPFIVHFGRRGRISIE</sequence>
<gene>
    <name evidence="1" type="ORF">B9Z55_027543</name>
</gene>
<dbReference type="EMBL" id="PDUG01000011">
    <property type="protein sequence ID" value="PIC13672.1"/>
    <property type="molecule type" value="Genomic_DNA"/>
</dbReference>
<reference evidence="2" key="1">
    <citation type="submission" date="2017-10" db="EMBL/GenBank/DDBJ databases">
        <title>Rapid genome shrinkage in a self-fertile nematode reveals novel sperm competition proteins.</title>
        <authorList>
            <person name="Yin D."/>
            <person name="Schwarz E.M."/>
            <person name="Thomas C.G."/>
            <person name="Felde R.L."/>
            <person name="Korf I.F."/>
            <person name="Cutter A.D."/>
            <person name="Schartner C.M."/>
            <person name="Ralston E.J."/>
            <person name="Meyer B.J."/>
            <person name="Haag E.S."/>
        </authorList>
    </citation>
    <scope>NUCLEOTIDE SEQUENCE [LARGE SCALE GENOMIC DNA]</scope>
    <source>
        <strain evidence="2">JU1422</strain>
    </source>
</reference>
<dbReference type="AlphaFoldDB" id="A0A2G5SFD1"/>
<proteinExistence type="predicted"/>
<accession>A0A2G5SFD1</accession>
<organism evidence="1 2">
    <name type="scientific">Caenorhabditis nigoni</name>
    <dbReference type="NCBI Taxonomy" id="1611254"/>
    <lineage>
        <taxon>Eukaryota</taxon>
        <taxon>Metazoa</taxon>
        <taxon>Ecdysozoa</taxon>
        <taxon>Nematoda</taxon>
        <taxon>Chromadorea</taxon>
        <taxon>Rhabditida</taxon>
        <taxon>Rhabditina</taxon>
        <taxon>Rhabditomorpha</taxon>
        <taxon>Rhabditoidea</taxon>
        <taxon>Rhabditidae</taxon>
        <taxon>Peloderinae</taxon>
        <taxon>Caenorhabditis</taxon>
    </lineage>
</organism>
<evidence type="ECO:0000313" key="1">
    <source>
        <dbReference type="EMBL" id="PIC13672.1"/>
    </source>
</evidence>